<dbReference type="InterPro" id="IPR008928">
    <property type="entry name" value="6-hairpin_glycosidase_sf"/>
</dbReference>
<dbReference type="SUPFAM" id="SSF48208">
    <property type="entry name" value="Six-hairpin glycosidases"/>
    <property type="match status" value="1"/>
</dbReference>
<dbReference type="InterPro" id="IPR012939">
    <property type="entry name" value="Glyco_hydro_92"/>
</dbReference>
<feature type="domain" description="Glycosyl hydrolase family 92" evidence="2">
    <location>
        <begin position="259"/>
        <end position="746"/>
    </location>
</feature>
<organism evidence="4 5">
    <name type="scientific">Streptantibioticus ferralitis</name>
    <dbReference type="NCBI Taxonomy" id="236510"/>
    <lineage>
        <taxon>Bacteria</taxon>
        <taxon>Bacillati</taxon>
        <taxon>Actinomycetota</taxon>
        <taxon>Actinomycetes</taxon>
        <taxon>Kitasatosporales</taxon>
        <taxon>Streptomycetaceae</taxon>
        <taxon>Streptantibioticus</taxon>
    </lineage>
</organism>
<dbReference type="Pfam" id="PF07971">
    <property type="entry name" value="Glyco_hydro_92"/>
    <property type="match status" value="1"/>
</dbReference>
<dbReference type="InterPro" id="IPR005887">
    <property type="entry name" value="GH92_a_mannosidase_put"/>
</dbReference>
<dbReference type="Gene3D" id="3.30.2080.10">
    <property type="entry name" value="GH92 mannosidase domain"/>
    <property type="match status" value="1"/>
</dbReference>
<dbReference type="PANTHER" id="PTHR12143">
    <property type="entry name" value="PEPTIDE N-GLYCANASE PNGASE -RELATED"/>
    <property type="match status" value="1"/>
</dbReference>
<dbReference type="InterPro" id="IPR041371">
    <property type="entry name" value="GH92_N"/>
</dbReference>
<dbReference type="NCBIfam" id="TIGR01180">
    <property type="entry name" value="aman2_put"/>
    <property type="match status" value="1"/>
</dbReference>
<feature type="domain" description="Glycosyl hydrolase family 92 N-terminal" evidence="3">
    <location>
        <begin position="28"/>
        <end position="253"/>
    </location>
</feature>
<evidence type="ECO:0000313" key="5">
    <source>
        <dbReference type="Proteomes" id="UP001220022"/>
    </source>
</evidence>
<keyword evidence="4" id="KW-0378">Hydrolase</keyword>
<dbReference type="EMBL" id="JARHTQ010000005">
    <property type="protein sequence ID" value="MDF2256138.1"/>
    <property type="molecule type" value="Genomic_DNA"/>
</dbReference>
<gene>
    <name evidence="4" type="ORF">P2L57_10475</name>
</gene>
<dbReference type="RefSeq" id="WP_275811963.1">
    <property type="nucleotide sequence ID" value="NZ_BAAANM010000015.1"/>
</dbReference>
<dbReference type="Proteomes" id="UP001220022">
    <property type="component" value="Unassembled WGS sequence"/>
</dbReference>
<reference evidence="4 5" key="1">
    <citation type="submission" date="2023-03" db="EMBL/GenBank/DDBJ databases">
        <title>Draft genome sequence of type strain Streptomyces ferralitis JCM 14344.</title>
        <authorList>
            <person name="Klaysubun C."/>
            <person name="Duangmal K."/>
        </authorList>
    </citation>
    <scope>NUCLEOTIDE SEQUENCE [LARGE SCALE GENOMIC DNA]</scope>
    <source>
        <strain evidence="4 5">JCM 14344</strain>
    </source>
</reference>
<evidence type="ECO:0000256" key="1">
    <source>
        <dbReference type="SAM" id="MobiDB-lite"/>
    </source>
</evidence>
<dbReference type="Pfam" id="PF17678">
    <property type="entry name" value="Glyco_hydro_92N"/>
    <property type="match status" value="1"/>
</dbReference>
<dbReference type="PANTHER" id="PTHR12143:SF39">
    <property type="entry name" value="SECRETED PROTEIN"/>
    <property type="match status" value="1"/>
</dbReference>
<name>A0ABT5YXD0_9ACTN</name>
<feature type="region of interest" description="Disordered" evidence="1">
    <location>
        <begin position="214"/>
        <end position="236"/>
    </location>
</feature>
<dbReference type="GO" id="GO:0016787">
    <property type="term" value="F:hydrolase activity"/>
    <property type="evidence" value="ECO:0007669"/>
    <property type="project" value="UniProtKB-KW"/>
</dbReference>
<sequence length="766" mass="83238">MAFLAGLAGPSPAVASTSDSAGNQLTDLVSPFMGTANQSNTFPGATLPFGMVQLSPDTGYATGYDYAQHTIRGFSSVHLSGVGCPAGGDLPILPTIGDIGSTDYAKYAVPYRHQREKASPGYYRVGLSNGITSELTATTRTGWQRYTFPATRKANVLLNSGQALHKVVSSEVTVLDDHTVAATITGSGFCSDTRPYSLHTVTRFNRSFTAHGTWSGGRVSDGSSHSSGAGPRGAYVRFDTRGDRTVTATTALSYVSLAGARRNLEREGRGDFDTVRAAARQAWERRLDQVRVQGGTEVRRRMFYSALYRTLLSPNTGSDADGSYNGWDGRVHKAEHFTYYQNWSLWDTYRTQAQLLSLLAPAQTRDMALSLLRVRAEGGWLPKWGYGTVETNIMSGDPVTPFLVNAYNQGLLAGHEEEAYQALRQNADSVPPANSAFEGRGGNPRYFAKGYVPLDTNARHKPGDFDSLHGPSATLEYALADAALATMARGLGHDDDARRYAERGKNYRNVFDRRTRFIRARDADGAFLGSADPKESVGFHEGTAWQYQWLVPQDMPGLVRLIGGNNAANARLDQFFAYRHLLRDPADTARHSWVNGPTAYYHQDRYNPENEPDLNAPYTYLSTGQPWKTADVVQAALTLFSDRPDGITGNDDMGTMTAWAVLSALGLYPVEPGMAVWGLTTPAFGRVDLTLDPRYYPGGHLAITAVGTSPSNRYIQSVRVGGQPRSATYVTGADLRSAHTIEFTVGGRPSRWGTGAADIPPPLTGR</sequence>
<proteinExistence type="predicted"/>
<protein>
    <submittedName>
        <fullName evidence="4">GH92 family glycosyl hydrolase</fullName>
    </submittedName>
</protein>
<dbReference type="Gene3D" id="1.20.1050.60">
    <property type="entry name" value="alpha-1,2-mannosidase"/>
    <property type="match status" value="1"/>
</dbReference>
<evidence type="ECO:0000259" key="3">
    <source>
        <dbReference type="Pfam" id="PF17678"/>
    </source>
</evidence>
<dbReference type="Gene3D" id="1.20.1610.10">
    <property type="entry name" value="alpha-1,2-mannosidases domains"/>
    <property type="match status" value="1"/>
</dbReference>
<comment type="caution">
    <text evidence="4">The sequence shown here is derived from an EMBL/GenBank/DDBJ whole genome shotgun (WGS) entry which is preliminary data.</text>
</comment>
<keyword evidence="5" id="KW-1185">Reference proteome</keyword>
<evidence type="ECO:0000313" key="4">
    <source>
        <dbReference type="EMBL" id="MDF2256138.1"/>
    </source>
</evidence>
<accession>A0ABT5YXD0</accession>
<evidence type="ECO:0000259" key="2">
    <source>
        <dbReference type="Pfam" id="PF07971"/>
    </source>
</evidence>
<dbReference type="InterPro" id="IPR050883">
    <property type="entry name" value="PNGase"/>
</dbReference>
<dbReference type="InterPro" id="IPR014718">
    <property type="entry name" value="GH-type_carb-bd"/>
</dbReference>
<dbReference type="Gene3D" id="2.70.98.10">
    <property type="match status" value="1"/>
</dbReference>